<evidence type="ECO:0000259" key="2">
    <source>
        <dbReference type="PROSITE" id="PS50240"/>
    </source>
</evidence>
<proteinExistence type="predicted"/>
<feature type="compositionally biased region" description="Pro residues" evidence="1">
    <location>
        <begin position="71"/>
        <end position="92"/>
    </location>
</feature>
<dbReference type="InterPro" id="IPR001254">
    <property type="entry name" value="Trypsin_dom"/>
</dbReference>
<keyword evidence="4" id="KW-1185">Reference proteome</keyword>
<feature type="compositionally biased region" description="Pro residues" evidence="1">
    <location>
        <begin position="43"/>
        <end position="54"/>
    </location>
</feature>
<reference evidence="3 4" key="1">
    <citation type="submission" date="2018-04" db="EMBL/GenBank/DDBJ databases">
        <authorList>
            <person name="Zhang X."/>
            <person name="Yuan J."/>
            <person name="Li F."/>
            <person name="Xiang J."/>
        </authorList>
    </citation>
    <scope>NUCLEOTIDE SEQUENCE [LARGE SCALE GENOMIC DNA]</scope>
    <source>
        <tissue evidence="3">Muscle</tissue>
    </source>
</reference>
<dbReference type="GO" id="GO:0004252">
    <property type="term" value="F:serine-type endopeptidase activity"/>
    <property type="evidence" value="ECO:0007669"/>
    <property type="project" value="InterPro"/>
</dbReference>
<evidence type="ECO:0000313" key="3">
    <source>
        <dbReference type="EMBL" id="ROT69646.1"/>
    </source>
</evidence>
<feature type="domain" description="Peptidase S1" evidence="2">
    <location>
        <begin position="191"/>
        <end position="431"/>
    </location>
</feature>
<dbReference type="PANTHER" id="PTHR24258:SF140">
    <property type="entry name" value="BCDNA.GH08420-RELATED"/>
    <property type="match status" value="1"/>
</dbReference>
<dbReference type="Proteomes" id="UP000283509">
    <property type="component" value="Unassembled WGS sequence"/>
</dbReference>
<reference evidence="3 4" key="2">
    <citation type="submission" date="2019-01" db="EMBL/GenBank/DDBJ databases">
        <title>The decoding of complex shrimp genome reveals the adaptation for benthos swimmer, frequently molting mechanism and breeding impact on genome.</title>
        <authorList>
            <person name="Sun Y."/>
            <person name="Gao Y."/>
            <person name="Yu Y."/>
        </authorList>
    </citation>
    <scope>NUCLEOTIDE SEQUENCE [LARGE SCALE GENOMIC DNA]</scope>
    <source>
        <tissue evidence="3">Muscle</tissue>
    </source>
</reference>
<evidence type="ECO:0000256" key="1">
    <source>
        <dbReference type="SAM" id="MobiDB-lite"/>
    </source>
</evidence>
<dbReference type="PRINTS" id="PR00722">
    <property type="entry name" value="CHYMOTRYPSIN"/>
</dbReference>
<dbReference type="SMART" id="SM00020">
    <property type="entry name" value="Tryp_SPc"/>
    <property type="match status" value="1"/>
</dbReference>
<dbReference type="InterPro" id="IPR009003">
    <property type="entry name" value="Peptidase_S1_PA"/>
</dbReference>
<name>A0A423SZC5_PENVA</name>
<dbReference type="EMBL" id="QCYY01002540">
    <property type="protein sequence ID" value="ROT69646.1"/>
    <property type="molecule type" value="Genomic_DNA"/>
</dbReference>
<dbReference type="PROSITE" id="PS50240">
    <property type="entry name" value="TRYPSIN_DOM"/>
    <property type="match status" value="1"/>
</dbReference>
<accession>A0A423SZC5</accession>
<feature type="compositionally biased region" description="Low complexity" evidence="1">
    <location>
        <begin position="93"/>
        <end position="110"/>
    </location>
</feature>
<dbReference type="AlphaFoldDB" id="A0A423SZC5"/>
<protein>
    <submittedName>
        <fullName evidence="3">Putative serine proteinase stubble-like</fullName>
    </submittedName>
</protein>
<feature type="region of interest" description="Disordered" evidence="1">
    <location>
        <begin position="33"/>
        <end position="119"/>
    </location>
</feature>
<dbReference type="CDD" id="cd00190">
    <property type="entry name" value="Tryp_SPc"/>
    <property type="match status" value="1"/>
</dbReference>
<dbReference type="Pfam" id="PF00089">
    <property type="entry name" value="Trypsin"/>
    <property type="match status" value="1"/>
</dbReference>
<evidence type="ECO:0000313" key="4">
    <source>
        <dbReference type="Proteomes" id="UP000283509"/>
    </source>
</evidence>
<dbReference type="PROSITE" id="PS00134">
    <property type="entry name" value="TRYPSIN_HIS"/>
    <property type="match status" value="1"/>
</dbReference>
<dbReference type="InterPro" id="IPR043504">
    <property type="entry name" value="Peptidase_S1_PA_chymotrypsin"/>
</dbReference>
<dbReference type="Gene3D" id="2.40.10.10">
    <property type="entry name" value="Trypsin-like serine proteases"/>
    <property type="match status" value="1"/>
</dbReference>
<dbReference type="FunFam" id="2.40.10.10:FF:000082">
    <property type="entry name" value="Plasma kallikrein"/>
    <property type="match status" value="1"/>
</dbReference>
<dbReference type="OrthoDB" id="6437225at2759"/>
<dbReference type="SUPFAM" id="SSF50494">
    <property type="entry name" value="Trypsin-like serine proteases"/>
    <property type="match status" value="1"/>
</dbReference>
<sequence>MTDAFKCKKSKTSCCSPKSALRELVRHDEFHNIARNDTAWRPPYDPNYPQPPYGGPGYEQPYDPAYERPPYEQPPYEQPPYEQPPYEQPPYEQPAYEQPPYEQPAYEQPPYEQPPYEQPYERPAFERPAYEQPPYEQPPYNKPYQPEQPYERPYPVSNVTQATPVIRTTKAPARSKYICGLKGTTGREARVVGGEDALPGEWCWQVALINSLNQYLCGGALIGTQWVLTAAHCVTNIVRSGDAIYVRVGDHDLTTKFGSPGAQTLRVATTYIHHNHNSQTLDNDIALLKLSGHAELKEGVCLACLPARGVNQVAGKRCVVTGYGYMGETGPIPLRVREAEVPVVSDNECVRKINAVTEKIFILPASSFCAGGESGHDACQGDGGGPLVCNVDGYYELSGLVSWGFGCGRQDVPGVYVKVSSFIGWINQIISVNNI</sequence>
<dbReference type="PANTHER" id="PTHR24258">
    <property type="entry name" value="SERINE PROTEASE-RELATED"/>
    <property type="match status" value="1"/>
</dbReference>
<organism evidence="3 4">
    <name type="scientific">Penaeus vannamei</name>
    <name type="common">Whiteleg shrimp</name>
    <name type="synonym">Litopenaeus vannamei</name>
    <dbReference type="NCBI Taxonomy" id="6689"/>
    <lineage>
        <taxon>Eukaryota</taxon>
        <taxon>Metazoa</taxon>
        <taxon>Ecdysozoa</taxon>
        <taxon>Arthropoda</taxon>
        <taxon>Crustacea</taxon>
        <taxon>Multicrustacea</taxon>
        <taxon>Malacostraca</taxon>
        <taxon>Eumalacostraca</taxon>
        <taxon>Eucarida</taxon>
        <taxon>Decapoda</taxon>
        <taxon>Dendrobranchiata</taxon>
        <taxon>Penaeoidea</taxon>
        <taxon>Penaeidae</taxon>
        <taxon>Penaeus</taxon>
    </lineage>
</organism>
<dbReference type="GO" id="GO:0006508">
    <property type="term" value="P:proteolysis"/>
    <property type="evidence" value="ECO:0007669"/>
    <property type="project" value="InterPro"/>
</dbReference>
<dbReference type="InterPro" id="IPR001314">
    <property type="entry name" value="Peptidase_S1A"/>
</dbReference>
<dbReference type="InterPro" id="IPR018114">
    <property type="entry name" value="TRYPSIN_HIS"/>
</dbReference>
<gene>
    <name evidence="3" type="ORF">C7M84_012151</name>
</gene>
<comment type="caution">
    <text evidence="3">The sequence shown here is derived from an EMBL/GenBank/DDBJ whole genome shotgun (WGS) entry which is preliminary data.</text>
</comment>